<dbReference type="GO" id="GO:0005737">
    <property type="term" value="C:cytoplasm"/>
    <property type="evidence" value="ECO:0007669"/>
    <property type="project" value="UniProtKB-SubCell"/>
</dbReference>
<accession>A0A974PKT8</accession>
<feature type="binding site" evidence="9">
    <location>
        <position position="8"/>
    </location>
    <ligand>
        <name>a divalent metal cation</name>
        <dbReference type="ChEBI" id="CHEBI:60240"/>
    </ligand>
</feature>
<feature type="binding site" evidence="9">
    <location>
        <position position="93"/>
    </location>
    <ligand>
        <name>a divalent metal cation</name>
        <dbReference type="ChEBI" id="CHEBI:60240"/>
    </ligand>
</feature>
<dbReference type="RefSeq" id="WP_203192017.1">
    <property type="nucleotide sequence ID" value="NZ_CP063362.1"/>
</dbReference>
<evidence type="ECO:0000256" key="9">
    <source>
        <dbReference type="HAMAP-Rule" id="MF_00060"/>
    </source>
</evidence>
<comment type="catalytic activity">
    <reaction evidence="1 9">
        <text>a ribonucleoside 5'-phosphate + H2O = a ribonucleoside + phosphate</text>
        <dbReference type="Rhea" id="RHEA:12484"/>
        <dbReference type="ChEBI" id="CHEBI:15377"/>
        <dbReference type="ChEBI" id="CHEBI:18254"/>
        <dbReference type="ChEBI" id="CHEBI:43474"/>
        <dbReference type="ChEBI" id="CHEBI:58043"/>
        <dbReference type="EC" id="3.1.3.5"/>
    </reaction>
</comment>
<dbReference type="Proteomes" id="UP000596427">
    <property type="component" value="Chromosome"/>
</dbReference>
<dbReference type="PANTHER" id="PTHR30457">
    <property type="entry name" value="5'-NUCLEOTIDASE SURE"/>
    <property type="match status" value="1"/>
</dbReference>
<reference evidence="11 12" key="1">
    <citation type="submission" date="2020-10" db="EMBL/GenBank/DDBJ databases">
        <title>Degradation of 1,4-Dioxane by Xanthobacter sp. YN2, via a Novel Group-2 Soluble Di-Iron Monooxygenase.</title>
        <authorList>
            <person name="Ma F."/>
            <person name="Wang Y."/>
            <person name="Yang J."/>
            <person name="Guo H."/>
            <person name="Su D."/>
            <person name="Yu L."/>
        </authorList>
    </citation>
    <scope>NUCLEOTIDE SEQUENCE [LARGE SCALE GENOMIC DNA]</scope>
    <source>
        <strain evidence="11 12">YN2</strain>
    </source>
</reference>
<dbReference type="HAMAP" id="MF_00060">
    <property type="entry name" value="SurE"/>
    <property type="match status" value="1"/>
</dbReference>
<dbReference type="InterPro" id="IPR036523">
    <property type="entry name" value="SurE-like_sf"/>
</dbReference>
<dbReference type="GO" id="GO:0008254">
    <property type="term" value="F:3'-nucleotidase activity"/>
    <property type="evidence" value="ECO:0007669"/>
    <property type="project" value="TreeGrafter"/>
</dbReference>
<keyword evidence="6 9" id="KW-0479">Metal-binding</keyword>
<dbReference type="KEGG" id="xdi:EZH22_18740"/>
<comment type="subcellular location">
    <subcellularLocation>
        <location evidence="3 9">Cytoplasm</location>
    </subcellularLocation>
</comment>
<evidence type="ECO:0000256" key="5">
    <source>
        <dbReference type="ARBA" id="ARBA00022490"/>
    </source>
</evidence>
<evidence type="ECO:0000256" key="1">
    <source>
        <dbReference type="ARBA" id="ARBA00000815"/>
    </source>
</evidence>
<feature type="binding site" evidence="9">
    <location>
        <position position="9"/>
    </location>
    <ligand>
        <name>a divalent metal cation</name>
        <dbReference type="ChEBI" id="CHEBI:60240"/>
    </ligand>
</feature>
<dbReference type="AlphaFoldDB" id="A0A974PKT8"/>
<dbReference type="GO" id="GO:0046872">
    <property type="term" value="F:metal ion binding"/>
    <property type="evidence" value="ECO:0007669"/>
    <property type="project" value="UniProtKB-UniRule"/>
</dbReference>
<dbReference type="NCBIfam" id="NF001490">
    <property type="entry name" value="PRK00346.1-4"/>
    <property type="match status" value="1"/>
</dbReference>
<dbReference type="EMBL" id="CP063362">
    <property type="protein sequence ID" value="QRG05151.1"/>
    <property type="molecule type" value="Genomic_DNA"/>
</dbReference>
<dbReference type="FunFam" id="3.40.1210.10:FF:000001">
    <property type="entry name" value="5'/3'-nucleotidase SurE"/>
    <property type="match status" value="1"/>
</dbReference>
<evidence type="ECO:0000256" key="3">
    <source>
        <dbReference type="ARBA" id="ARBA00004496"/>
    </source>
</evidence>
<dbReference type="InterPro" id="IPR002828">
    <property type="entry name" value="SurE-like_Pase/nucleotidase"/>
</dbReference>
<evidence type="ECO:0000313" key="12">
    <source>
        <dbReference type="Proteomes" id="UP000596427"/>
    </source>
</evidence>
<feature type="binding site" evidence="9">
    <location>
        <position position="40"/>
    </location>
    <ligand>
        <name>a divalent metal cation</name>
        <dbReference type="ChEBI" id="CHEBI:60240"/>
    </ligand>
</feature>
<evidence type="ECO:0000259" key="10">
    <source>
        <dbReference type="Pfam" id="PF01975"/>
    </source>
</evidence>
<comment type="cofactor">
    <cofactor evidence="9">
        <name>a divalent metal cation</name>
        <dbReference type="ChEBI" id="CHEBI:60240"/>
    </cofactor>
    <text evidence="9">Binds 1 divalent metal cation per subunit.</text>
</comment>
<dbReference type="GO" id="GO:0004309">
    <property type="term" value="F:exopolyphosphatase activity"/>
    <property type="evidence" value="ECO:0007669"/>
    <property type="project" value="TreeGrafter"/>
</dbReference>
<protein>
    <recommendedName>
        <fullName evidence="9">5'-nucleotidase SurE</fullName>
        <ecNumber evidence="9">3.1.3.5</ecNumber>
    </recommendedName>
    <alternativeName>
        <fullName evidence="9">Nucleoside 5'-monophosphate phosphohydrolase</fullName>
    </alternativeName>
</protein>
<evidence type="ECO:0000256" key="8">
    <source>
        <dbReference type="ARBA" id="ARBA00022801"/>
    </source>
</evidence>
<comment type="cofactor">
    <cofactor evidence="2">
        <name>Mg(2+)</name>
        <dbReference type="ChEBI" id="CHEBI:18420"/>
    </cofactor>
</comment>
<proteinExistence type="inferred from homology"/>
<evidence type="ECO:0000256" key="7">
    <source>
        <dbReference type="ARBA" id="ARBA00022741"/>
    </source>
</evidence>
<comment type="function">
    <text evidence="9">Nucleotidase that shows phosphatase activity on nucleoside 5'-monophosphates.</text>
</comment>
<feature type="domain" description="Survival protein SurE-like phosphatase/nucleotidase" evidence="10">
    <location>
        <begin position="3"/>
        <end position="188"/>
    </location>
</feature>
<evidence type="ECO:0000313" key="11">
    <source>
        <dbReference type="EMBL" id="QRG05151.1"/>
    </source>
</evidence>
<evidence type="ECO:0000256" key="2">
    <source>
        <dbReference type="ARBA" id="ARBA00001946"/>
    </source>
</evidence>
<keyword evidence="8 9" id="KW-0378">Hydrolase</keyword>
<dbReference type="Pfam" id="PF01975">
    <property type="entry name" value="SurE"/>
    <property type="match status" value="1"/>
</dbReference>
<dbReference type="PANTHER" id="PTHR30457:SF12">
    <property type="entry name" value="5'_3'-NUCLEOTIDASE SURE"/>
    <property type="match status" value="1"/>
</dbReference>
<keyword evidence="12" id="KW-1185">Reference proteome</keyword>
<evidence type="ECO:0000256" key="6">
    <source>
        <dbReference type="ARBA" id="ARBA00022723"/>
    </source>
</evidence>
<dbReference type="Gene3D" id="3.40.1210.10">
    <property type="entry name" value="Survival protein SurE-like phosphatase/nucleotidase"/>
    <property type="match status" value="1"/>
</dbReference>
<dbReference type="GO" id="GO:0000166">
    <property type="term" value="F:nucleotide binding"/>
    <property type="evidence" value="ECO:0007669"/>
    <property type="project" value="UniProtKB-KW"/>
</dbReference>
<organism evidence="11 12">
    <name type="scientific">Xanthobacter dioxanivorans</name>
    <dbReference type="NCBI Taxonomy" id="2528964"/>
    <lineage>
        <taxon>Bacteria</taxon>
        <taxon>Pseudomonadati</taxon>
        <taxon>Pseudomonadota</taxon>
        <taxon>Alphaproteobacteria</taxon>
        <taxon>Hyphomicrobiales</taxon>
        <taxon>Xanthobacteraceae</taxon>
        <taxon>Xanthobacter</taxon>
    </lineage>
</organism>
<dbReference type="SUPFAM" id="SSF64167">
    <property type="entry name" value="SurE-like"/>
    <property type="match status" value="1"/>
</dbReference>
<keyword evidence="7 9" id="KW-0547">Nucleotide-binding</keyword>
<sequence length="255" mass="28175">MRILVTNDDGIHAPGLEACITIARSFTDDVWIVAPEFDQSGVAHSLSLSDPLRLRQIEERRYAVKGTPTDCVIMAVRHILADSPPDLVLSGVNRGQNIAEDVSYSGTVAGAIEGTILGIPSIALSQAFGIKTRENPNFHTAEAHAPRIIRMLLDDGIPPGIVMNVNFPDRGPDEITGIASTFQGKRDQRLMRIDERRDGRNQPYYWIAFERRIFDTAPGSDLRALDEGRISVTPLRLDMTDEPQMTKLALLFDGK</sequence>
<evidence type="ECO:0000256" key="4">
    <source>
        <dbReference type="ARBA" id="ARBA00011062"/>
    </source>
</evidence>
<dbReference type="InterPro" id="IPR030048">
    <property type="entry name" value="SurE"/>
</dbReference>
<gene>
    <name evidence="9 11" type="primary">surE</name>
    <name evidence="11" type="ORF">EZH22_18740</name>
</gene>
<dbReference type="GO" id="GO:0008253">
    <property type="term" value="F:5'-nucleotidase activity"/>
    <property type="evidence" value="ECO:0007669"/>
    <property type="project" value="UniProtKB-UniRule"/>
</dbReference>
<dbReference type="NCBIfam" id="TIGR00087">
    <property type="entry name" value="surE"/>
    <property type="match status" value="1"/>
</dbReference>
<keyword evidence="5 9" id="KW-0963">Cytoplasm</keyword>
<dbReference type="EC" id="3.1.3.5" evidence="9"/>
<name>A0A974PKT8_9HYPH</name>
<comment type="similarity">
    <text evidence="4 9">Belongs to the SurE nucleotidase family.</text>
</comment>